<evidence type="ECO:0000313" key="5">
    <source>
        <dbReference type="Proteomes" id="UP000252415"/>
    </source>
</evidence>
<sequence length="346" mass="38868">MKTWIGIGLFIVLGMLAAFMTGFRPHFTESLPIDDEQAGLKDRIVIKFSHIVAENTPKGLAAAHFARLVKDLSNDRVEIQVFPNGMLYTGDTEFAALQSGAIQMIAPSFSNMSVVDPAWLAMDLPFAFVDQQAVNAALQGEVGQRLYGTLDAHKVIGSAFWANGFKQMTSSVQPLQVPDDFRNQTFRIQPSRMLVSQFQALGASTVKIPFNETYGILKDGAADGQENTISNIATKRLYQVQNYMTVSNHGYLGYVVLFNKKLWEDLSPDVQRILQQALEETTAWLSQETAAMHEKQLRELEGIDGFSIHKLTEEERQQWIRKLEPLYDQYEQIIGSELMSEIGRPK</sequence>
<organism evidence="4 5">
    <name type="scientific">Paenibacillus prosopidis</name>
    <dbReference type="NCBI Taxonomy" id="630520"/>
    <lineage>
        <taxon>Bacteria</taxon>
        <taxon>Bacillati</taxon>
        <taxon>Bacillota</taxon>
        <taxon>Bacilli</taxon>
        <taxon>Bacillales</taxon>
        <taxon>Paenibacillaceae</taxon>
        <taxon>Paenibacillus</taxon>
    </lineage>
</organism>
<dbReference type="PANTHER" id="PTHR33376">
    <property type="match status" value="1"/>
</dbReference>
<keyword evidence="2" id="KW-0813">Transport</keyword>
<dbReference type="RefSeq" id="WP_114383250.1">
    <property type="nucleotide sequence ID" value="NZ_QPJD01000018.1"/>
</dbReference>
<accession>A0A368VL87</accession>
<comment type="similarity">
    <text evidence="1">Belongs to the bacterial solute-binding protein 7 family.</text>
</comment>
<dbReference type="NCBIfam" id="NF037995">
    <property type="entry name" value="TRAP_S1"/>
    <property type="match status" value="1"/>
</dbReference>
<dbReference type="Gene3D" id="3.40.190.170">
    <property type="entry name" value="Bacterial extracellular solute-binding protein, family 7"/>
    <property type="match status" value="1"/>
</dbReference>
<dbReference type="Pfam" id="PF03480">
    <property type="entry name" value="DctP"/>
    <property type="match status" value="1"/>
</dbReference>
<dbReference type="NCBIfam" id="TIGR00787">
    <property type="entry name" value="dctP"/>
    <property type="match status" value="1"/>
</dbReference>
<dbReference type="AlphaFoldDB" id="A0A368VL87"/>
<keyword evidence="5" id="KW-1185">Reference proteome</keyword>
<reference evidence="4 5" key="1">
    <citation type="submission" date="2018-07" db="EMBL/GenBank/DDBJ databases">
        <title>Genomic Encyclopedia of Type Strains, Phase III (KMG-III): the genomes of soil and plant-associated and newly described type strains.</title>
        <authorList>
            <person name="Whitman W."/>
        </authorList>
    </citation>
    <scope>NUCLEOTIDE SEQUENCE [LARGE SCALE GENOMIC DNA]</scope>
    <source>
        <strain evidence="4 5">CECT 7506</strain>
    </source>
</reference>
<dbReference type="Proteomes" id="UP000252415">
    <property type="component" value="Unassembled WGS sequence"/>
</dbReference>
<evidence type="ECO:0000313" key="4">
    <source>
        <dbReference type="EMBL" id="RCW42270.1"/>
    </source>
</evidence>
<evidence type="ECO:0000256" key="3">
    <source>
        <dbReference type="ARBA" id="ARBA00022729"/>
    </source>
</evidence>
<keyword evidence="3" id="KW-0732">Signal</keyword>
<dbReference type="PANTHER" id="PTHR33376:SF7">
    <property type="entry name" value="C4-DICARBOXYLATE-BINDING PROTEIN DCTB"/>
    <property type="match status" value="1"/>
</dbReference>
<name>A0A368VL87_9BACL</name>
<dbReference type="InterPro" id="IPR004682">
    <property type="entry name" value="TRAP_DctP"/>
</dbReference>
<proteinExistence type="inferred from homology"/>
<evidence type="ECO:0000256" key="2">
    <source>
        <dbReference type="ARBA" id="ARBA00022448"/>
    </source>
</evidence>
<comment type="caution">
    <text evidence="4">The sequence shown here is derived from an EMBL/GenBank/DDBJ whole genome shotgun (WGS) entry which is preliminary data.</text>
</comment>
<dbReference type="GO" id="GO:0055085">
    <property type="term" value="P:transmembrane transport"/>
    <property type="evidence" value="ECO:0007669"/>
    <property type="project" value="InterPro"/>
</dbReference>
<protein>
    <submittedName>
        <fullName evidence="4">C4-dicarboxylate-binding protein DctP</fullName>
    </submittedName>
</protein>
<dbReference type="EMBL" id="QPJD01000018">
    <property type="protein sequence ID" value="RCW42270.1"/>
    <property type="molecule type" value="Genomic_DNA"/>
</dbReference>
<evidence type="ECO:0000256" key="1">
    <source>
        <dbReference type="ARBA" id="ARBA00009023"/>
    </source>
</evidence>
<gene>
    <name evidence="4" type="ORF">DFP97_11899</name>
</gene>
<dbReference type="InterPro" id="IPR038404">
    <property type="entry name" value="TRAP_DctP_sf"/>
</dbReference>
<dbReference type="GO" id="GO:0030288">
    <property type="term" value="C:outer membrane-bounded periplasmic space"/>
    <property type="evidence" value="ECO:0007669"/>
    <property type="project" value="InterPro"/>
</dbReference>
<dbReference type="OrthoDB" id="9776801at2"/>
<dbReference type="InterPro" id="IPR018389">
    <property type="entry name" value="DctP_fam"/>
</dbReference>
<dbReference type="PIRSF" id="PIRSF006470">
    <property type="entry name" value="DctB"/>
    <property type="match status" value="1"/>
</dbReference>